<name>A0A1I1HAC6_9RHOB</name>
<feature type="transmembrane region" description="Helical" evidence="9">
    <location>
        <begin position="150"/>
        <end position="171"/>
    </location>
</feature>
<protein>
    <recommendedName>
        <fullName evidence="9">TRAP transporter small permease protein</fullName>
    </recommendedName>
</protein>
<accession>A0A1I1HAC6</accession>
<evidence type="ECO:0000256" key="5">
    <source>
        <dbReference type="ARBA" id="ARBA00022692"/>
    </source>
</evidence>
<dbReference type="InterPro" id="IPR055348">
    <property type="entry name" value="DctQ"/>
</dbReference>
<dbReference type="PANTHER" id="PTHR35011:SF2">
    <property type="entry name" value="2,3-DIKETO-L-GULONATE TRAP TRANSPORTER SMALL PERMEASE PROTEIN YIAM"/>
    <property type="match status" value="1"/>
</dbReference>
<keyword evidence="7 9" id="KW-0472">Membrane</keyword>
<dbReference type="AlphaFoldDB" id="A0A1I1HAC6"/>
<sequence>MNRGDTSSPTHDGKGRTRPLLSWVVGISTLLEWSGRLVAAVCLAFMFCALLVNVILRYAFGSGIAWAYEIHALLLPWLVAGGIVIAAARGRNISITLMPDMLSPNSRRLLLLAVNVTIVVISLSVLESSWPILKASKFQALSTLGIKQIWGYSSLVYAFIGMAIIALVDIIRALAGEDIHDAGPERASLS</sequence>
<evidence type="ECO:0000256" key="3">
    <source>
        <dbReference type="ARBA" id="ARBA00022475"/>
    </source>
</evidence>
<evidence type="ECO:0000256" key="7">
    <source>
        <dbReference type="ARBA" id="ARBA00023136"/>
    </source>
</evidence>
<keyword evidence="6 9" id="KW-1133">Transmembrane helix</keyword>
<gene>
    <name evidence="11" type="ORF">SAMN04488094_1037</name>
</gene>
<keyword evidence="3" id="KW-1003">Cell membrane</keyword>
<keyword evidence="4 9" id="KW-0997">Cell inner membrane</keyword>
<evidence type="ECO:0000259" key="10">
    <source>
        <dbReference type="Pfam" id="PF04290"/>
    </source>
</evidence>
<feature type="transmembrane region" description="Helical" evidence="9">
    <location>
        <begin position="109"/>
        <end position="130"/>
    </location>
</feature>
<comment type="subunit">
    <text evidence="9">The complex comprises the extracytoplasmic solute receptor protein and the two transmembrane proteins.</text>
</comment>
<feature type="domain" description="Tripartite ATP-independent periplasmic transporters DctQ component" evidence="10">
    <location>
        <begin position="46"/>
        <end position="175"/>
    </location>
</feature>
<evidence type="ECO:0000256" key="1">
    <source>
        <dbReference type="ARBA" id="ARBA00004429"/>
    </source>
</evidence>
<comment type="similarity">
    <text evidence="8 9">Belongs to the TRAP transporter small permease family.</text>
</comment>
<feature type="transmembrane region" description="Helical" evidence="9">
    <location>
        <begin position="66"/>
        <end position="88"/>
    </location>
</feature>
<dbReference type="PANTHER" id="PTHR35011">
    <property type="entry name" value="2,3-DIKETO-L-GULONATE TRAP TRANSPORTER SMALL PERMEASE PROTEIN YIAM"/>
    <property type="match status" value="1"/>
</dbReference>
<dbReference type="GO" id="GO:0015740">
    <property type="term" value="P:C4-dicarboxylate transport"/>
    <property type="evidence" value="ECO:0007669"/>
    <property type="project" value="TreeGrafter"/>
</dbReference>
<comment type="subcellular location">
    <subcellularLocation>
        <location evidence="1 9">Cell inner membrane</location>
        <topology evidence="1 9">Multi-pass membrane protein</topology>
    </subcellularLocation>
</comment>
<keyword evidence="5 9" id="KW-0812">Transmembrane</keyword>
<dbReference type="OrthoDB" id="9791324at2"/>
<dbReference type="EMBL" id="FOLG01000003">
    <property type="protein sequence ID" value="SFC18443.1"/>
    <property type="molecule type" value="Genomic_DNA"/>
</dbReference>
<evidence type="ECO:0000313" key="12">
    <source>
        <dbReference type="Proteomes" id="UP000198728"/>
    </source>
</evidence>
<dbReference type="Pfam" id="PF04290">
    <property type="entry name" value="DctQ"/>
    <property type="match status" value="1"/>
</dbReference>
<evidence type="ECO:0000256" key="4">
    <source>
        <dbReference type="ARBA" id="ARBA00022519"/>
    </source>
</evidence>
<evidence type="ECO:0000256" key="6">
    <source>
        <dbReference type="ARBA" id="ARBA00022989"/>
    </source>
</evidence>
<evidence type="ECO:0000256" key="8">
    <source>
        <dbReference type="ARBA" id="ARBA00038436"/>
    </source>
</evidence>
<evidence type="ECO:0000256" key="9">
    <source>
        <dbReference type="RuleBase" id="RU369079"/>
    </source>
</evidence>
<evidence type="ECO:0000256" key="2">
    <source>
        <dbReference type="ARBA" id="ARBA00022448"/>
    </source>
</evidence>
<dbReference type="GO" id="GO:0022857">
    <property type="term" value="F:transmembrane transporter activity"/>
    <property type="evidence" value="ECO:0007669"/>
    <property type="project" value="UniProtKB-UniRule"/>
</dbReference>
<comment type="function">
    <text evidence="9">Part of the tripartite ATP-independent periplasmic (TRAP) transport system.</text>
</comment>
<dbReference type="Proteomes" id="UP000198728">
    <property type="component" value="Unassembled WGS sequence"/>
</dbReference>
<evidence type="ECO:0000313" key="11">
    <source>
        <dbReference type="EMBL" id="SFC18443.1"/>
    </source>
</evidence>
<reference evidence="11 12" key="1">
    <citation type="submission" date="2016-10" db="EMBL/GenBank/DDBJ databases">
        <authorList>
            <person name="de Groot N.N."/>
        </authorList>
    </citation>
    <scope>NUCLEOTIDE SEQUENCE [LARGE SCALE GENOMIC DNA]</scope>
    <source>
        <strain evidence="11 12">DSM 19548</strain>
    </source>
</reference>
<dbReference type="STRING" id="441112.SAMN04488094_1037"/>
<keyword evidence="2 9" id="KW-0813">Transport</keyword>
<proteinExistence type="inferred from homology"/>
<organism evidence="11 12">
    <name type="scientific">Tropicimonas isoalkanivorans</name>
    <dbReference type="NCBI Taxonomy" id="441112"/>
    <lineage>
        <taxon>Bacteria</taxon>
        <taxon>Pseudomonadati</taxon>
        <taxon>Pseudomonadota</taxon>
        <taxon>Alphaproteobacteria</taxon>
        <taxon>Rhodobacterales</taxon>
        <taxon>Roseobacteraceae</taxon>
        <taxon>Tropicimonas</taxon>
    </lineage>
</organism>
<dbReference type="GO" id="GO:0005886">
    <property type="term" value="C:plasma membrane"/>
    <property type="evidence" value="ECO:0007669"/>
    <property type="project" value="UniProtKB-SubCell"/>
</dbReference>
<feature type="transmembrane region" description="Helical" evidence="9">
    <location>
        <begin position="37"/>
        <end position="60"/>
    </location>
</feature>
<dbReference type="RefSeq" id="WP_093360003.1">
    <property type="nucleotide sequence ID" value="NZ_FOLG01000003.1"/>
</dbReference>
<keyword evidence="12" id="KW-1185">Reference proteome</keyword>
<dbReference type="InterPro" id="IPR007387">
    <property type="entry name" value="TRAP_DctQ"/>
</dbReference>